<reference evidence="3 4" key="1">
    <citation type="submission" date="2020-02" db="EMBL/GenBank/DDBJ databases">
        <authorList>
            <person name="Kim Y.B."/>
            <person name="Roh S.W."/>
        </authorList>
    </citation>
    <scope>NUCLEOTIDE SEQUENCE [LARGE SCALE GENOMIC DNA]</scope>
    <source>
        <strain evidence="3 4">DSM 103574</strain>
    </source>
</reference>
<evidence type="ECO:0000256" key="1">
    <source>
        <dbReference type="ARBA" id="ARBA00005612"/>
    </source>
</evidence>
<dbReference type="InterPro" id="IPR012792">
    <property type="entry name" value="3-oxoacid_CoA-transf_A"/>
</dbReference>
<keyword evidence="4" id="KW-1185">Reference proteome</keyword>
<dbReference type="InterPro" id="IPR004165">
    <property type="entry name" value="CoA_trans_fam_I"/>
</dbReference>
<dbReference type="PANTHER" id="PTHR13707">
    <property type="entry name" value="KETOACID-COENZYME A TRANSFERASE"/>
    <property type="match status" value="1"/>
</dbReference>
<dbReference type="PANTHER" id="PTHR13707:SF60">
    <property type="entry name" value="ACETATE COA-TRANSFERASE SUBUNIT ALPHA"/>
    <property type="match status" value="1"/>
</dbReference>
<dbReference type="RefSeq" id="WP_163067622.1">
    <property type="nucleotide sequence ID" value="NZ_CP048649.1"/>
</dbReference>
<dbReference type="SUPFAM" id="SSF100950">
    <property type="entry name" value="NagB/RpiA/CoA transferase-like"/>
    <property type="match status" value="1"/>
</dbReference>
<proteinExistence type="inferred from homology"/>
<evidence type="ECO:0000313" key="3">
    <source>
        <dbReference type="EMBL" id="QIB70384.1"/>
    </source>
</evidence>
<dbReference type="NCBIfam" id="TIGR02429">
    <property type="entry name" value="pcaI_scoA_fam"/>
    <property type="match status" value="1"/>
</dbReference>
<dbReference type="PROSITE" id="PS01273">
    <property type="entry name" value="COA_TRANSF_1"/>
    <property type="match status" value="1"/>
</dbReference>
<dbReference type="KEGG" id="abut:Ami103574_14270"/>
<dbReference type="Proteomes" id="UP000466848">
    <property type="component" value="Chromosome"/>
</dbReference>
<dbReference type="InterPro" id="IPR037171">
    <property type="entry name" value="NagB/RpiA_transferase-like"/>
</dbReference>
<name>A0A858C014_9FIRM</name>
<dbReference type="InterPro" id="IPR004163">
    <property type="entry name" value="CoA_transf_BS"/>
</dbReference>
<keyword evidence="2 3" id="KW-0808">Transferase</keyword>
<organism evidence="3 4">
    <name type="scientific">Aminipila butyrica</name>
    <dbReference type="NCBI Taxonomy" id="433296"/>
    <lineage>
        <taxon>Bacteria</taxon>
        <taxon>Bacillati</taxon>
        <taxon>Bacillota</taxon>
        <taxon>Clostridia</taxon>
        <taxon>Peptostreptococcales</taxon>
        <taxon>Anaerovoracaceae</taxon>
        <taxon>Aminipila</taxon>
    </lineage>
</organism>
<dbReference type="EMBL" id="CP048649">
    <property type="protein sequence ID" value="QIB70384.1"/>
    <property type="molecule type" value="Genomic_DNA"/>
</dbReference>
<dbReference type="Gene3D" id="3.40.1080.10">
    <property type="entry name" value="Glutaconate Coenzyme A-transferase"/>
    <property type="match status" value="1"/>
</dbReference>
<evidence type="ECO:0000313" key="4">
    <source>
        <dbReference type="Proteomes" id="UP000466848"/>
    </source>
</evidence>
<comment type="similarity">
    <text evidence="1">Belongs to the 3-oxoacid CoA-transferase subunit A family.</text>
</comment>
<dbReference type="AlphaFoldDB" id="A0A858C014"/>
<dbReference type="GO" id="GO:0008410">
    <property type="term" value="F:CoA-transferase activity"/>
    <property type="evidence" value="ECO:0007669"/>
    <property type="project" value="InterPro"/>
</dbReference>
<sequence>MSKIKSLTEAVSFIKDGDSILAGGFYGNGTPKLIVDELIRQGQKSLTIVNNDGNTVEKGVGRLVASGQTKKLVCSWCGRLPIAPQLAEEGKMELELCPQGTLAERIRCGGYGLGGVLTRTGLNTIVEETMAERVTLKGKDWLYHEPIRGNVAIIEADRADEAGNLIFHLTQRSFATVMCFAADLVIVEVNQKIEPAGSFHPSEIHVPGVVVNILVQGEKNEQ</sequence>
<accession>A0A858C014</accession>
<dbReference type="SMART" id="SM00882">
    <property type="entry name" value="CoA_trans"/>
    <property type="match status" value="1"/>
</dbReference>
<gene>
    <name evidence="3" type="ORF">Ami103574_14270</name>
</gene>
<dbReference type="Pfam" id="PF01144">
    <property type="entry name" value="CoA_trans"/>
    <property type="match status" value="1"/>
</dbReference>
<evidence type="ECO:0000256" key="2">
    <source>
        <dbReference type="ARBA" id="ARBA00022679"/>
    </source>
</evidence>
<protein>
    <submittedName>
        <fullName evidence="3">CoA transferase subunit A</fullName>
    </submittedName>
</protein>